<sequence>MDFAWLIPLLALITLLVVLVLALRSKQHTENRRQDPNAPKSSLAADGIASKKAP</sequence>
<proteinExistence type="predicted"/>
<gene>
    <name evidence="3" type="ORF">LX81_00589</name>
</gene>
<organism evidence="3 4">
    <name type="scientific">Palleronia aestuarii</name>
    <dbReference type="NCBI Taxonomy" id="568105"/>
    <lineage>
        <taxon>Bacteria</taxon>
        <taxon>Pseudomonadati</taxon>
        <taxon>Pseudomonadota</taxon>
        <taxon>Alphaproteobacteria</taxon>
        <taxon>Rhodobacterales</taxon>
        <taxon>Roseobacteraceae</taxon>
        <taxon>Palleronia</taxon>
    </lineage>
</organism>
<reference evidence="3 4" key="1">
    <citation type="submission" date="2018-06" db="EMBL/GenBank/DDBJ databases">
        <title>Genomic Encyclopedia of Archaeal and Bacterial Type Strains, Phase II (KMG-II): from individual species to whole genera.</title>
        <authorList>
            <person name="Goeker M."/>
        </authorList>
    </citation>
    <scope>NUCLEOTIDE SEQUENCE [LARGE SCALE GENOMIC DNA]</scope>
    <source>
        <strain evidence="3 4">DSM 22009</strain>
    </source>
</reference>
<evidence type="ECO:0000256" key="2">
    <source>
        <dbReference type="SAM" id="Phobius"/>
    </source>
</evidence>
<dbReference type="RefSeq" id="WP_170133832.1">
    <property type="nucleotide sequence ID" value="NZ_QKZL01000002.1"/>
</dbReference>
<evidence type="ECO:0000313" key="4">
    <source>
        <dbReference type="Proteomes" id="UP000248916"/>
    </source>
</evidence>
<feature type="transmembrane region" description="Helical" evidence="2">
    <location>
        <begin position="6"/>
        <end position="23"/>
    </location>
</feature>
<keyword evidence="2" id="KW-0472">Membrane</keyword>
<dbReference type="EMBL" id="QKZL01000002">
    <property type="protein sequence ID" value="PZX18896.1"/>
    <property type="molecule type" value="Genomic_DNA"/>
</dbReference>
<name>A0A2W7P0A4_9RHOB</name>
<feature type="region of interest" description="Disordered" evidence="1">
    <location>
        <begin position="27"/>
        <end position="54"/>
    </location>
</feature>
<keyword evidence="4" id="KW-1185">Reference proteome</keyword>
<dbReference type="Proteomes" id="UP000248916">
    <property type="component" value="Unassembled WGS sequence"/>
</dbReference>
<accession>A0A2W7P0A4</accession>
<evidence type="ECO:0000256" key="1">
    <source>
        <dbReference type="SAM" id="MobiDB-lite"/>
    </source>
</evidence>
<keyword evidence="2" id="KW-0812">Transmembrane</keyword>
<comment type="caution">
    <text evidence="3">The sequence shown here is derived from an EMBL/GenBank/DDBJ whole genome shotgun (WGS) entry which is preliminary data.</text>
</comment>
<evidence type="ECO:0000313" key="3">
    <source>
        <dbReference type="EMBL" id="PZX18896.1"/>
    </source>
</evidence>
<dbReference type="AlphaFoldDB" id="A0A2W7P0A4"/>
<keyword evidence="2" id="KW-1133">Transmembrane helix</keyword>
<protein>
    <submittedName>
        <fullName evidence="3">Uncharacterized protein</fullName>
    </submittedName>
</protein>